<dbReference type="InterPro" id="IPR046768">
    <property type="entry name" value="ExoX-like_C"/>
</dbReference>
<dbReference type="VEuPathDB" id="FungiDB:PPTG_08916"/>
<proteinExistence type="predicted"/>
<organism evidence="2">
    <name type="scientific">Phytophthora nicotianae</name>
    <name type="common">Potato buckeye rot agent</name>
    <name type="synonym">Phytophthora parasitica</name>
    <dbReference type="NCBI Taxonomy" id="4792"/>
    <lineage>
        <taxon>Eukaryota</taxon>
        <taxon>Sar</taxon>
        <taxon>Stramenopiles</taxon>
        <taxon>Oomycota</taxon>
        <taxon>Peronosporomycetes</taxon>
        <taxon>Peronosporales</taxon>
        <taxon>Peronosporaceae</taxon>
        <taxon>Phytophthora</taxon>
    </lineage>
</organism>
<name>W2GR17_PHYNI</name>
<dbReference type="Proteomes" id="UP000053236">
    <property type="component" value="Unassembled WGS sequence"/>
</dbReference>
<evidence type="ECO:0000313" key="2">
    <source>
        <dbReference type="EMBL" id="ETK85438.1"/>
    </source>
</evidence>
<dbReference type="Pfam" id="PF20600">
    <property type="entry name" value="ExoX-like_C"/>
    <property type="match status" value="1"/>
</dbReference>
<dbReference type="EMBL" id="KI686560">
    <property type="protein sequence ID" value="ETK85438.1"/>
    <property type="molecule type" value="Genomic_DNA"/>
</dbReference>
<evidence type="ECO:0000259" key="1">
    <source>
        <dbReference type="Pfam" id="PF20600"/>
    </source>
</evidence>
<reference evidence="2" key="1">
    <citation type="submission" date="2013-11" db="EMBL/GenBank/DDBJ databases">
        <title>The Genome Sequence of Phytophthora parasitica CJ02B3.</title>
        <authorList>
            <consortium name="The Broad Institute Genomics Platform"/>
            <person name="Russ C."/>
            <person name="Tyler B."/>
            <person name="Panabieres F."/>
            <person name="Shan W."/>
            <person name="Tripathy S."/>
            <person name="Grunwald N."/>
            <person name="Machado M."/>
            <person name="Johnson C.S."/>
            <person name="Arredondo F."/>
            <person name="Hong C."/>
            <person name="Coffey M."/>
            <person name="Young S.K."/>
            <person name="Zeng Q."/>
            <person name="Gargeya S."/>
            <person name="Fitzgerald M."/>
            <person name="Abouelleil A."/>
            <person name="Alvarado L."/>
            <person name="Chapman S.B."/>
            <person name="Gainer-Dewar J."/>
            <person name="Goldberg J."/>
            <person name="Griggs A."/>
            <person name="Gujja S."/>
            <person name="Hansen M."/>
            <person name="Howarth C."/>
            <person name="Imamovic A."/>
            <person name="Ireland A."/>
            <person name="Larimer J."/>
            <person name="McCowan C."/>
            <person name="Murphy C."/>
            <person name="Pearson M."/>
            <person name="Poon T.W."/>
            <person name="Priest M."/>
            <person name="Roberts A."/>
            <person name="Saif S."/>
            <person name="Shea T."/>
            <person name="Sykes S."/>
            <person name="Wortman J."/>
            <person name="Nusbaum C."/>
            <person name="Birren B."/>
        </authorList>
    </citation>
    <scope>NUCLEOTIDE SEQUENCE [LARGE SCALE GENOMIC DNA]</scope>
    <source>
        <strain evidence="2">CJ02B3</strain>
    </source>
</reference>
<dbReference type="AlphaFoldDB" id="W2GR17"/>
<protein>
    <recommendedName>
        <fullName evidence="1">Exodeoxyribonuclease X-like C-terminal domain-containing protein</fullName>
    </recommendedName>
</protein>
<sequence>MDFCNEFSKLASINGDQTKELSNGLIDYQTWQQTNRVLVAGVSRLTEKDVPPEHSGHGNERLNAGYQYVGDVGFENEMTYNRLTGEHKAKTITEVYNCDPGYCRWLLNQKILIDSNPAISEFLKGKFVNDDGSFLMTWGNYKGKTILQIQRIDSNYIQWLKKNEFVNEKMPQLKSALGELV</sequence>
<feature type="domain" description="Exodeoxyribonuclease X-like C-terminal" evidence="1">
    <location>
        <begin position="137"/>
        <end position="164"/>
    </location>
</feature>
<gene>
    <name evidence="2" type="ORF">L915_09715</name>
</gene>
<accession>W2GR17</accession>